<sequence length="352" mass="40013">MAPLDLGDVGNAIQGAGESAVNGAEGVVGTVTDKAAGAVATATDKAKGAVASATAIAGDVANGASQAAGLLKWMEKIQDWITKIEGYWDEYKNLIIFIFAAIVTLYVLCILYCCYHCVHDFCRCCCCYVKCTYKCERWCWRHRGPCISCCKSGCHAVERQDYHKCSRCCLKSVPRSIRNELERQHGDLRKGWWDPTYFARACGRYELPENPVERAKWHWWGHEEGWVHNGVESSLQCLGRTIDKNKRLTKELSSAARRDEHFTKLFQQMSRAEGRMRQEGGDLKDRINHQWAARKGLVHKLDRKLTKAEKKILDRAQTRLEKKMESEHWNSDDSEMESEDEKPRMGDRGETV</sequence>
<dbReference type="RefSeq" id="XP_024512359.1">
    <property type="nucleotide sequence ID" value="XM_024656684.1"/>
</dbReference>
<feature type="transmembrane region" description="Helical" evidence="2">
    <location>
        <begin position="94"/>
        <end position="118"/>
    </location>
</feature>
<feature type="region of interest" description="Disordered" evidence="1">
    <location>
        <begin position="316"/>
        <end position="352"/>
    </location>
</feature>
<evidence type="ECO:0000313" key="3">
    <source>
        <dbReference type="EMBL" id="AAW42120.2"/>
    </source>
</evidence>
<dbReference type="EMBL" id="AE017343">
    <property type="protein sequence ID" value="AAW42120.2"/>
    <property type="molecule type" value="Genomic_DNA"/>
</dbReference>
<keyword evidence="2" id="KW-0472">Membrane</keyword>
<proteinExistence type="predicted"/>
<gene>
    <name evidence="3" type="ordered locus">CNC01190</name>
</gene>
<feature type="compositionally biased region" description="Basic and acidic residues" evidence="1">
    <location>
        <begin position="341"/>
        <end position="352"/>
    </location>
</feature>
<dbReference type="InParanoid" id="Q5KL08"/>
<keyword evidence="2" id="KW-1133">Transmembrane helix</keyword>
<dbReference type="AlphaFoldDB" id="Q5KL08"/>
<evidence type="ECO:0000256" key="1">
    <source>
        <dbReference type="SAM" id="MobiDB-lite"/>
    </source>
</evidence>
<dbReference type="PaxDb" id="214684-Q5KL08"/>
<dbReference type="OrthoDB" id="2575398at2759"/>
<accession>Q5KL08</accession>
<dbReference type="Proteomes" id="UP000002149">
    <property type="component" value="Chromosome 3"/>
</dbReference>
<dbReference type="HOGENOM" id="CLU_2638002_0_0_1"/>
<evidence type="ECO:0000256" key="2">
    <source>
        <dbReference type="SAM" id="Phobius"/>
    </source>
</evidence>
<keyword evidence="2" id="KW-0812">Transmembrane</keyword>
<organism evidence="3 4">
    <name type="scientific">Cryptococcus deneoformans (strain JEC21 / ATCC MYA-565)</name>
    <name type="common">Cryptococcus neoformans var. neoformans serotype D</name>
    <dbReference type="NCBI Taxonomy" id="214684"/>
    <lineage>
        <taxon>Eukaryota</taxon>
        <taxon>Fungi</taxon>
        <taxon>Dikarya</taxon>
        <taxon>Basidiomycota</taxon>
        <taxon>Agaricomycotina</taxon>
        <taxon>Tremellomycetes</taxon>
        <taxon>Tremellales</taxon>
        <taxon>Cryptococcaceae</taxon>
        <taxon>Cryptococcus</taxon>
        <taxon>Cryptococcus neoformans species complex</taxon>
    </lineage>
</organism>
<reference evidence="3 4" key="1">
    <citation type="journal article" date="2005" name="Science">
        <title>The genome of the basidiomycetous yeast and human pathogen Cryptococcus neoformans.</title>
        <authorList>
            <person name="Loftus B.J."/>
            <person name="Fung E."/>
            <person name="Roncaglia P."/>
            <person name="Rowley D."/>
            <person name="Amedeo P."/>
            <person name="Bruno D."/>
            <person name="Vamathevan J."/>
            <person name="Miranda M."/>
            <person name="Anderson I.J."/>
            <person name="Fraser J.A."/>
            <person name="Allen J.E."/>
            <person name="Bosdet I.E."/>
            <person name="Brent M.R."/>
            <person name="Chiu R."/>
            <person name="Doering T.L."/>
            <person name="Donlin M.J."/>
            <person name="D'Souza C.A."/>
            <person name="Fox D.S."/>
            <person name="Grinberg V."/>
            <person name="Fu J."/>
            <person name="Fukushima M."/>
            <person name="Haas B.J."/>
            <person name="Huang J.C."/>
            <person name="Janbon G."/>
            <person name="Jones S.J."/>
            <person name="Koo H.L."/>
            <person name="Krzywinski M.I."/>
            <person name="Kwon-Chung J.K."/>
            <person name="Lengeler K.B."/>
            <person name="Maiti R."/>
            <person name="Marra M.A."/>
            <person name="Marra R.E."/>
            <person name="Mathewson C.A."/>
            <person name="Mitchell T.G."/>
            <person name="Pertea M."/>
            <person name="Riggs F.R."/>
            <person name="Salzberg S.L."/>
            <person name="Schein J.E."/>
            <person name="Shvartsbeyn A."/>
            <person name="Shin H."/>
            <person name="Shumway M."/>
            <person name="Specht C.A."/>
            <person name="Suh B.B."/>
            <person name="Tenney A."/>
            <person name="Utterback T.R."/>
            <person name="Wickes B.L."/>
            <person name="Wortman J.R."/>
            <person name="Wye N.H."/>
            <person name="Kronstad J.W."/>
            <person name="Lodge J.K."/>
            <person name="Heitman J."/>
            <person name="Davis R.W."/>
            <person name="Fraser C.M."/>
            <person name="Hyman R.W."/>
        </authorList>
    </citation>
    <scope>NUCLEOTIDE SEQUENCE [LARGE SCALE GENOMIC DNA]</scope>
    <source>
        <strain evidence="4">JEC21 / ATCC MYA-565</strain>
    </source>
</reference>
<feature type="compositionally biased region" description="Basic and acidic residues" evidence="1">
    <location>
        <begin position="316"/>
        <end position="331"/>
    </location>
</feature>
<protein>
    <submittedName>
        <fullName evidence="3">Uncharacterized protein</fullName>
    </submittedName>
</protein>
<dbReference type="GeneID" id="3256449"/>
<name>Q5KL08_CRYD1</name>
<evidence type="ECO:0000313" key="4">
    <source>
        <dbReference type="Proteomes" id="UP000002149"/>
    </source>
</evidence>
<keyword evidence="4" id="KW-1185">Reference proteome</keyword>
<dbReference type="VEuPathDB" id="FungiDB:CNC01190"/>
<dbReference type="KEGG" id="cne:CNC01190"/>